<dbReference type="SUPFAM" id="SSF51182">
    <property type="entry name" value="RmlC-like cupins"/>
    <property type="match status" value="1"/>
</dbReference>
<dbReference type="CDD" id="cd02219">
    <property type="entry name" value="cupin_YjlB-like"/>
    <property type="match status" value="1"/>
</dbReference>
<dbReference type="OrthoDB" id="2446447at2759"/>
<dbReference type="AlphaFoldDB" id="A0A1V6QJW7"/>
<dbReference type="Proteomes" id="UP000191672">
    <property type="component" value="Unassembled WGS sequence"/>
</dbReference>
<sequence>MLVKKVQPETCQVPATNHSPNSKLPVIVYRDALINKTPEGAQEAVETSAWINGGHWKIQKDSLAGTSHYHSITHEAYTVLHGNATYLLGRSPLDNEIDENGNPVGVVFKASEGDVFVLPAGVSHFVTDTEDGYEILGFYSLSEHNSHEQPYDMHYGRRSVEDTEAMRKDIEKVSVPMVDPIYGERGPMQEIWRG</sequence>
<name>A0A1V6QJW7_9EURO</name>
<reference evidence="3" key="1">
    <citation type="journal article" date="2017" name="Nat. Microbiol.">
        <title>Global analysis of biosynthetic gene clusters reveals vast potential of secondary metabolite production in Penicillium species.</title>
        <authorList>
            <person name="Nielsen J.C."/>
            <person name="Grijseels S."/>
            <person name="Prigent S."/>
            <person name="Ji B."/>
            <person name="Dainat J."/>
            <person name="Nielsen K.F."/>
            <person name="Frisvad J.C."/>
            <person name="Workman M."/>
            <person name="Nielsen J."/>
        </authorList>
    </citation>
    <scope>NUCLEOTIDE SEQUENCE [LARGE SCALE GENOMIC DNA]</scope>
    <source>
        <strain evidence="3">IBT 31811</strain>
    </source>
</reference>
<dbReference type="Gene3D" id="2.60.120.10">
    <property type="entry name" value="Jelly Rolls"/>
    <property type="match status" value="1"/>
</dbReference>
<dbReference type="InterPro" id="IPR047121">
    <property type="entry name" value="YjiB-like"/>
</dbReference>
<comment type="caution">
    <text evidence="2">The sequence shown here is derived from an EMBL/GenBank/DDBJ whole genome shotgun (WGS) entry which is preliminary data.</text>
</comment>
<evidence type="ECO:0000259" key="1">
    <source>
        <dbReference type="Pfam" id="PF00190"/>
    </source>
</evidence>
<keyword evidence="3" id="KW-1185">Reference proteome</keyword>
<dbReference type="EMBL" id="MDYN01000002">
    <property type="protein sequence ID" value="OQD89503.1"/>
    <property type="molecule type" value="Genomic_DNA"/>
</dbReference>
<gene>
    <name evidence="2" type="ORF">PENANT_c002G07044</name>
</gene>
<dbReference type="PANTHER" id="PTHR36448:SF2">
    <property type="entry name" value="CUPIN TYPE-1 DOMAIN-CONTAINING PROTEIN"/>
    <property type="match status" value="1"/>
</dbReference>
<evidence type="ECO:0000313" key="3">
    <source>
        <dbReference type="Proteomes" id="UP000191672"/>
    </source>
</evidence>
<dbReference type="InterPro" id="IPR011051">
    <property type="entry name" value="RmlC_Cupin_sf"/>
</dbReference>
<feature type="domain" description="Cupin type-1" evidence="1">
    <location>
        <begin position="68"/>
        <end position="145"/>
    </location>
</feature>
<evidence type="ECO:0000313" key="2">
    <source>
        <dbReference type="EMBL" id="OQD89503.1"/>
    </source>
</evidence>
<dbReference type="Pfam" id="PF00190">
    <property type="entry name" value="Cupin_1"/>
    <property type="match status" value="1"/>
</dbReference>
<organism evidence="2 3">
    <name type="scientific">Penicillium antarcticum</name>
    <dbReference type="NCBI Taxonomy" id="416450"/>
    <lineage>
        <taxon>Eukaryota</taxon>
        <taxon>Fungi</taxon>
        <taxon>Dikarya</taxon>
        <taxon>Ascomycota</taxon>
        <taxon>Pezizomycotina</taxon>
        <taxon>Eurotiomycetes</taxon>
        <taxon>Eurotiomycetidae</taxon>
        <taxon>Eurotiales</taxon>
        <taxon>Aspergillaceae</taxon>
        <taxon>Penicillium</taxon>
    </lineage>
</organism>
<dbReference type="InterPro" id="IPR014710">
    <property type="entry name" value="RmlC-like_jellyroll"/>
</dbReference>
<dbReference type="InterPro" id="IPR006045">
    <property type="entry name" value="Cupin_1"/>
</dbReference>
<accession>A0A1V6QJW7</accession>
<protein>
    <recommendedName>
        <fullName evidence="1">Cupin type-1 domain-containing protein</fullName>
    </recommendedName>
</protein>
<dbReference type="PANTHER" id="PTHR36448">
    <property type="entry name" value="BLR7373 PROTEIN"/>
    <property type="match status" value="1"/>
</dbReference>
<proteinExistence type="predicted"/>
<dbReference type="STRING" id="416450.A0A1V6QJW7"/>